<dbReference type="Pfam" id="PF05219">
    <property type="entry name" value="DREV"/>
    <property type="match status" value="1"/>
</dbReference>
<accession>A0AAW2YM15</accession>
<reference evidence="1 2" key="1">
    <citation type="submission" date="2024-03" db="EMBL/GenBank/DDBJ databases">
        <title>The Acrasis kona genome and developmental transcriptomes reveal deep origins of eukaryotic multicellular pathways.</title>
        <authorList>
            <person name="Sheikh S."/>
            <person name="Fu C.-J."/>
            <person name="Brown M.W."/>
            <person name="Baldauf S.L."/>
        </authorList>
    </citation>
    <scope>NUCLEOTIDE SEQUENCE [LARGE SCALE GENOMIC DNA]</scope>
    <source>
        <strain evidence="1 2">ATCC MYA-3509</strain>
    </source>
</reference>
<dbReference type="InterPro" id="IPR007884">
    <property type="entry name" value="METL9"/>
</dbReference>
<dbReference type="InterPro" id="IPR029063">
    <property type="entry name" value="SAM-dependent_MTases_sf"/>
</dbReference>
<dbReference type="GO" id="GO:0106370">
    <property type="term" value="F:protein-L-histidine N-pros-methyltransferase activity"/>
    <property type="evidence" value="ECO:0007669"/>
    <property type="project" value="InterPro"/>
</dbReference>
<keyword evidence="2" id="KW-1185">Reference proteome</keyword>
<evidence type="ECO:0000313" key="1">
    <source>
        <dbReference type="EMBL" id="KAL0478144.1"/>
    </source>
</evidence>
<name>A0AAW2YM15_9EUKA</name>
<organism evidence="1 2">
    <name type="scientific">Acrasis kona</name>
    <dbReference type="NCBI Taxonomy" id="1008807"/>
    <lineage>
        <taxon>Eukaryota</taxon>
        <taxon>Discoba</taxon>
        <taxon>Heterolobosea</taxon>
        <taxon>Tetramitia</taxon>
        <taxon>Eutetramitia</taxon>
        <taxon>Acrasidae</taxon>
        <taxon>Acrasis</taxon>
    </lineage>
</organism>
<dbReference type="Gene3D" id="3.40.50.150">
    <property type="entry name" value="Vaccinia Virus protein VP39"/>
    <property type="match status" value="1"/>
</dbReference>
<gene>
    <name evidence="1" type="ORF">AKO1_002034</name>
</gene>
<evidence type="ECO:0000313" key="2">
    <source>
        <dbReference type="Proteomes" id="UP001431209"/>
    </source>
</evidence>
<proteinExistence type="predicted"/>
<sequence>MRSWTKHVTEQLRVGTFDHDNIISNRNELKERLAPYYRVNESLLRAELQKSFVQLQPDSAVINFINTTPKRDMLRSAACYVAKWFYSKTDSLGLFGFGRMHVLSTNTTRHLLQRCNVEPVDGKYGNLLDIGAGCGTVTDCLAPLFNHVITTETSHYMANSLRERGYECVETLDPCTSEIITKTKFNVITLFNVLDRCSHPISLLKTCKRIMTQHDGGCLLILAVVFPFRPYVEDGIDNVDPEEKIILGKNLPWEMSVNLFAEKVLGKIGFKVLTVSKSPYVSEGDYEKDFYCITDAVFVVEVKKD</sequence>
<comment type="caution">
    <text evidence="1">The sequence shown here is derived from an EMBL/GenBank/DDBJ whole genome shotgun (WGS) entry which is preliminary data.</text>
</comment>
<dbReference type="PANTHER" id="PTHR12890:SF0">
    <property type="entry name" value="PROTEIN-L-HISTIDINE N-PROS-METHYLTRANSFERASE"/>
    <property type="match status" value="1"/>
</dbReference>
<dbReference type="Proteomes" id="UP001431209">
    <property type="component" value="Unassembled WGS sequence"/>
</dbReference>
<dbReference type="EMBL" id="JAOPGA020000318">
    <property type="protein sequence ID" value="KAL0478144.1"/>
    <property type="molecule type" value="Genomic_DNA"/>
</dbReference>
<protein>
    <submittedName>
        <fullName evidence="1">L-histidine N-pros-methyltransferase</fullName>
    </submittedName>
</protein>
<dbReference type="AlphaFoldDB" id="A0AAW2YM15"/>
<dbReference type="PANTHER" id="PTHR12890">
    <property type="entry name" value="DREV PROTEIN"/>
    <property type="match status" value="1"/>
</dbReference>
<dbReference type="SUPFAM" id="SSF53335">
    <property type="entry name" value="S-adenosyl-L-methionine-dependent methyltransferases"/>
    <property type="match status" value="1"/>
</dbReference>